<accession>A0A850RGZ4</accession>
<reference evidence="1 2" key="1">
    <citation type="submission" date="2020-06" db="EMBL/GenBank/DDBJ databases">
        <title>Whole-genome sequence of Allochromatium humboldtianum DSM 21881, type strain.</title>
        <authorList>
            <person name="Kyndt J.A."/>
            <person name="Meyer T.E."/>
        </authorList>
    </citation>
    <scope>NUCLEOTIDE SEQUENCE [LARGE SCALE GENOMIC DNA]</scope>
    <source>
        <strain evidence="1 2">DSM 21881</strain>
    </source>
</reference>
<comment type="caution">
    <text evidence="1">The sequence shown here is derived from an EMBL/GenBank/DDBJ whole genome shotgun (WGS) entry which is preliminary data.</text>
</comment>
<dbReference type="Proteomes" id="UP000592294">
    <property type="component" value="Unassembled WGS sequence"/>
</dbReference>
<name>A0A850RGZ4_9GAMM</name>
<protein>
    <recommendedName>
        <fullName evidence="3">Type 4 fimbrial biogenesis protein PilX N-terminal domain-containing protein</fullName>
    </recommendedName>
</protein>
<dbReference type="EMBL" id="JABZEO010000002">
    <property type="protein sequence ID" value="NVZ08363.1"/>
    <property type="molecule type" value="Genomic_DNA"/>
</dbReference>
<evidence type="ECO:0000313" key="1">
    <source>
        <dbReference type="EMBL" id="NVZ08363.1"/>
    </source>
</evidence>
<evidence type="ECO:0008006" key="3">
    <source>
        <dbReference type="Google" id="ProtNLM"/>
    </source>
</evidence>
<evidence type="ECO:0000313" key="2">
    <source>
        <dbReference type="Proteomes" id="UP000592294"/>
    </source>
</evidence>
<sequence length="392" mass="42078">MPRNPTQIHRRQDGSMTLLFGLMLLIGAGILAFSSARTGVVEQRIATNEQQSILAQQAAQAGLDYALAWLGAQVWRPGDAVPSVPELSAEDGQRFRVELQFSRRTNAVCVRSRASSDQDPGLESIARECFTQTGLFDVAPETRAPPPLVLAGCLEEPLEPSELWRLDEDAPAILSGRAADADCLPQGQLAVGVWNDRNADRVLTPDEKGQSADLERARIDGCPGAHCVWNQVFALPLAEAKRRAEAAGHVFADRIPCGATEPPGLYLIHVSGTIDALRLSGFCAEDIGVDSRTIGTPDRPILLIVPSEAGCPRFAPDIRVHGIVYYESGTACAGQGWGGARLQGAVLWEGDVQAPALDSVFIETDWGAASALNTAFQVIDGAIRVPGTWRDW</sequence>
<gene>
    <name evidence="1" type="ORF">HW932_03720</name>
</gene>
<organism evidence="1 2">
    <name type="scientific">Allochromatium humboldtianum</name>
    <dbReference type="NCBI Taxonomy" id="504901"/>
    <lineage>
        <taxon>Bacteria</taxon>
        <taxon>Pseudomonadati</taxon>
        <taxon>Pseudomonadota</taxon>
        <taxon>Gammaproteobacteria</taxon>
        <taxon>Chromatiales</taxon>
        <taxon>Chromatiaceae</taxon>
        <taxon>Allochromatium</taxon>
    </lineage>
</organism>
<keyword evidence="2" id="KW-1185">Reference proteome</keyword>
<proteinExistence type="predicted"/>
<dbReference type="AlphaFoldDB" id="A0A850RGZ4"/>